<organism evidence="1 2">
    <name type="scientific">Cannabis sativa</name>
    <name type="common">Hemp</name>
    <name type="synonym">Marijuana</name>
    <dbReference type="NCBI Taxonomy" id="3483"/>
    <lineage>
        <taxon>Eukaryota</taxon>
        <taxon>Viridiplantae</taxon>
        <taxon>Streptophyta</taxon>
        <taxon>Embryophyta</taxon>
        <taxon>Tracheophyta</taxon>
        <taxon>Spermatophyta</taxon>
        <taxon>Magnoliopsida</taxon>
        <taxon>eudicotyledons</taxon>
        <taxon>Gunneridae</taxon>
        <taxon>Pentapetalae</taxon>
        <taxon>rosids</taxon>
        <taxon>fabids</taxon>
        <taxon>Rosales</taxon>
        <taxon>Cannabaceae</taxon>
        <taxon>Cannabis</taxon>
    </lineage>
</organism>
<sequence length="96" mass="10743">MEGISVAHIDRKSSIEREPRALRMDQFHFAREEALYVLKTRSMEEAMNIFTEGLKPVGSAVGLKTGTLGMVLSDEIEFGFMEDNLELSCDIATSPF</sequence>
<dbReference type="PANTHER" id="PTHR34808:SF2">
    <property type="entry name" value="EXPRESSED PROTEIN"/>
    <property type="match status" value="1"/>
</dbReference>
<dbReference type="Proteomes" id="UP000596661">
    <property type="component" value="Chromosome 4"/>
</dbReference>
<proteinExistence type="predicted"/>
<evidence type="ECO:0000313" key="1">
    <source>
        <dbReference type="EnsemblPlants" id="cds.evm.model.04.923"/>
    </source>
</evidence>
<reference evidence="1" key="2">
    <citation type="submission" date="2021-03" db="UniProtKB">
        <authorList>
            <consortium name="EnsemblPlants"/>
        </authorList>
    </citation>
    <scope>IDENTIFICATION</scope>
</reference>
<keyword evidence="2" id="KW-1185">Reference proteome</keyword>
<dbReference type="EMBL" id="UZAU01000370">
    <property type="status" value="NOT_ANNOTATED_CDS"/>
    <property type="molecule type" value="Genomic_DNA"/>
</dbReference>
<accession>A0A803PJ87</accession>
<dbReference type="EnsemblPlants" id="evm.model.04.923">
    <property type="protein sequence ID" value="cds.evm.model.04.923"/>
    <property type="gene ID" value="evm.TU.04.923"/>
</dbReference>
<protein>
    <submittedName>
        <fullName evidence="1">Uncharacterized protein</fullName>
    </submittedName>
</protein>
<dbReference type="Gramene" id="evm.model.04.923">
    <property type="protein sequence ID" value="cds.evm.model.04.923"/>
    <property type="gene ID" value="evm.TU.04.923"/>
</dbReference>
<evidence type="ECO:0000313" key="2">
    <source>
        <dbReference type="Proteomes" id="UP000596661"/>
    </source>
</evidence>
<dbReference type="PANTHER" id="PTHR34808">
    <property type="entry name" value="EXPRESSED PROTEIN"/>
    <property type="match status" value="1"/>
</dbReference>
<name>A0A803PJ87_CANSA</name>
<dbReference type="AlphaFoldDB" id="A0A803PJ87"/>
<reference evidence="1" key="1">
    <citation type="submission" date="2018-11" db="EMBL/GenBank/DDBJ databases">
        <authorList>
            <person name="Grassa J C."/>
        </authorList>
    </citation>
    <scope>NUCLEOTIDE SEQUENCE [LARGE SCALE GENOMIC DNA]</scope>
</reference>